<evidence type="ECO:0000256" key="1">
    <source>
        <dbReference type="SAM" id="MobiDB-lite"/>
    </source>
</evidence>
<keyword evidence="2" id="KW-0812">Transmembrane</keyword>
<feature type="transmembrane region" description="Helical" evidence="2">
    <location>
        <begin position="206"/>
        <end position="228"/>
    </location>
</feature>
<keyword evidence="2" id="KW-0472">Membrane</keyword>
<sequence length="237" mass="25620">MMTQKDLGGVRRGAGRTTEGECQISSGRSRSMNSWSYIAAGDQGCGIHTYRESLRSVRLTSSIQCACRVFPPIVPMSRARLGVWWIRSAESCVLVKPGADGGYPAIKTKRNALSSCLEDVSASAPARTSTFARKGHSIPIPLNPRTVRTSRLLIHNIPILPPPFWLLPSAQHIPQPPALPSSYIIRSPDYISSSTSRSNVFETQNVFMIVLVALLETLSGAVGSLCLINPPSSVSTD</sequence>
<accession>A0AAW0BUT8</accession>
<proteinExistence type="predicted"/>
<dbReference type="AlphaFoldDB" id="A0AAW0BUT8"/>
<comment type="caution">
    <text evidence="3">The sequence shown here is derived from an EMBL/GenBank/DDBJ whole genome shotgun (WGS) entry which is preliminary data.</text>
</comment>
<evidence type="ECO:0000256" key="2">
    <source>
        <dbReference type="SAM" id="Phobius"/>
    </source>
</evidence>
<name>A0AAW0BUT8_9AGAR</name>
<keyword evidence="2" id="KW-1133">Transmembrane helix</keyword>
<protein>
    <submittedName>
        <fullName evidence="3">Uncharacterized protein</fullName>
    </submittedName>
</protein>
<feature type="region of interest" description="Disordered" evidence="1">
    <location>
        <begin position="1"/>
        <end position="27"/>
    </location>
</feature>
<evidence type="ECO:0000313" key="3">
    <source>
        <dbReference type="EMBL" id="KAK7030028.1"/>
    </source>
</evidence>
<evidence type="ECO:0000313" key="4">
    <source>
        <dbReference type="Proteomes" id="UP001362999"/>
    </source>
</evidence>
<reference evidence="3 4" key="1">
    <citation type="journal article" date="2024" name="J Genomics">
        <title>Draft genome sequencing and assembly of Favolaschia claudopus CIRM-BRFM 2984 isolated from oak limbs.</title>
        <authorList>
            <person name="Navarro D."/>
            <person name="Drula E."/>
            <person name="Chaduli D."/>
            <person name="Cazenave R."/>
            <person name="Ahrendt S."/>
            <person name="Wang J."/>
            <person name="Lipzen A."/>
            <person name="Daum C."/>
            <person name="Barry K."/>
            <person name="Grigoriev I.V."/>
            <person name="Favel A."/>
            <person name="Rosso M.N."/>
            <person name="Martin F."/>
        </authorList>
    </citation>
    <scope>NUCLEOTIDE SEQUENCE [LARGE SCALE GENOMIC DNA]</scope>
    <source>
        <strain evidence="3 4">CIRM-BRFM 2984</strain>
    </source>
</reference>
<dbReference type="Proteomes" id="UP001362999">
    <property type="component" value="Unassembled WGS sequence"/>
</dbReference>
<organism evidence="3 4">
    <name type="scientific">Favolaschia claudopus</name>
    <dbReference type="NCBI Taxonomy" id="2862362"/>
    <lineage>
        <taxon>Eukaryota</taxon>
        <taxon>Fungi</taxon>
        <taxon>Dikarya</taxon>
        <taxon>Basidiomycota</taxon>
        <taxon>Agaricomycotina</taxon>
        <taxon>Agaricomycetes</taxon>
        <taxon>Agaricomycetidae</taxon>
        <taxon>Agaricales</taxon>
        <taxon>Marasmiineae</taxon>
        <taxon>Mycenaceae</taxon>
        <taxon>Favolaschia</taxon>
    </lineage>
</organism>
<dbReference type="EMBL" id="JAWWNJ010000026">
    <property type="protein sequence ID" value="KAK7030028.1"/>
    <property type="molecule type" value="Genomic_DNA"/>
</dbReference>
<gene>
    <name evidence="3" type="ORF">R3P38DRAFT_891833</name>
</gene>
<keyword evidence="4" id="KW-1185">Reference proteome</keyword>